<feature type="domain" description="Endo-alpha-N-acetylgalactosaminidase" evidence="5">
    <location>
        <begin position="701"/>
        <end position="788"/>
    </location>
</feature>
<evidence type="ECO:0000259" key="5">
    <source>
        <dbReference type="Pfam" id="PF21466"/>
    </source>
</evidence>
<dbReference type="Pfam" id="PF17451">
    <property type="entry name" value="Glyco_hyd_101C"/>
    <property type="match status" value="1"/>
</dbReference>
<dbReference type="InterPro" id="IPR014718">
    <property type="entry name" value="GH-type_carb-bd"/>
</dbReference>
<evidence type="ECO:0000259" key="4">
    <source>
        <dbReference type="Pfam" id="PF18080"/>
    </source>
</evidence>
<dbReference type="InterPro" id="IPR035364">
    <property type="entry name" value="Beta_sandwich_GH101"/>
</dbReference>
<dbReference type="Gene3D" id="3.20.20.80">
    <property type="entry name" value="Glycosidases"/>
    <property type="match status" value="1"/>
</dbReference>
<dbReference type="Pfam" id="PF12905">
    <property type="entry name" value="Glyco_hydro_101"/>
    <property type="match status" value="1"/>
</dbReference>
<keyword evidence="1" id="KW-0732">Signal</keyword>
<dbReference type="Pfam" id="PF21466">
    <property type="entry name" value="GH101_dom-5"/>
    <property type="match status" value="1"/>
</dbReference>
<evidence type="ECO:0000259" key="3">
    <source>
        <dbReference type="Pfam" id="PF17451"/>
    </source>
</evidence>
<feature type="signal peptide" evidence="1">
    <location>
        <begin position="1"/>
        <end position="32"/>
    </location>
</feature>
<sequence length="1392" mass="154593">MMKQTKMQWFMCVAAFSLLAFFSLLFVEKAEAATQTLSNNFLSVQVDDAFPRVIQYTDLATNAVIYGQEDSLSKIKINGTLYTPSVTSIKSSDTITYNIDISSISVSLIVEFKLVDNVLEMNVTQINDSGSTKVYRLEFPDQNLVSVRSTQSGAAMAYNQNFIDNDTFSTVLNKSIDASPQRVGHSIIYTDALAAAIETGMTTQSSYVQTVDKGVYKRTGLWAYESFYRGPDDKVTELPWVKIKIVADENGDGSVDWQDGAIAYRSIMDPLPGPINLAQKTIFSNLFTDYWGKYPWTWESALDYLKRQALATDKFPQILLAKTSHQGIDGWPSYGEASDVLGGNSQFNWLVDEAANWNIYVGTHTNSREAYPESSFWADTPLSSTVKGQPWAMIDREAQLNDQDQYWGSGLLGLRYDAHKAAFPNMKFQYLDIELGNGLNARWQAYQQIKKFKQNGWQLFTEYSIGYPQVFDPSISYLGTKYLSWAHTSLNSGSSNIRRFIMNHVTIVGAGNTTYQNVLGKGYADTYGYLGYVGPVPGTINSAVQEFWKHTLADTYLKNFEILNIYNDSSNNNNLTALFTKGVKSVYDGNVRKIYKNNILQAALNNTSQDLFLPWEVETEEKIYTFSSGGGIKEWTLPSSWSGLKTLKLYKLNQTTGREFAADISVSNGKVSIAYEAEQGYVLLKEAAPQTSVIWGDGSKIKDFEFNSTSFAYWNRSDAQAVTIAAGTEGNYMLQISGSGDHMASQTISGLQPGKSYAITAAVNIIGDKTALLGVKEYGRQEVVDSIDHNVTFNADRLDSWPRLKVYFTMPLGHTSATVYLKGTGAAGNGDIVQFDDIRLLEESNPIGGKHSYFEGFEDTHWAGPFVAHRTDTVATISKANPPYTIDTIAGSGNKSFKIMHWNHNYNPIYDTIVKTLPNQLKLKPHTTYRLSFKFKPMYGPASGWQYRIRSNKGNATLFSQNLSGSQDQVTLESKRFTTSSFDDYSLEFVNQSSSNADIVIDDLTVDTIEDDTDPAWGYSSKWIVVSSPDRFNSSAHAVNDNTGGQTAKLTFCGSNIKLYMRKSYDAQIVNMQVDNGAVEVVDLYSSSLDNQVMVWQKSGLADTLHTLTITTTGTKNASSTGYWAELDFAEVPESSDHLVDDNASEWTYDNMWSSGTAADRHNGSYHYINTTVMHTAVFNFTGTGAKLFTRIGPDQQIIKVQVDSEQAEAIDLYDISHRNKVLVWQKTGLAPGNHTITVITTGTKNTNSTNYWAEVDAVQILTDYKIKLDDSSTNWTFTSGWLSGSAGNRYNGTYHYVNTGGKTATVQFSGTDVLLATRIGIDQQIIKIRVDNQADETVDLFSPTFTNKAIVWQKSGLAPGSHTLTITTTGTKNSSSTGYWAEMDYIEISSP</sequence>
<feature type="domain" description="Endo-alpha-N-acetylgalactosaminidase" evidence="2">
    <location>
        <begin position="258"/>
        <end position="505"/>
    </location>
</feature>
<organism evidence="6 7">
    <name type="scientific">Cohnella silvisoli</name>
    <dbReference type="NCBI Taxonomy" id="2873699"/>
    <lineage>
        <taxon>Bacteria</taxon>
        <taxon>Bacillati</taxon>
        <taxon>Bacillota</taxon>
        <taxon>Bacilli</taxon>
        <taxon>Bacillales</taxon>
        <taxon>Paenibacillaceae</taxon>
        <taxon>Cohnella</taxon>
    </lineage>
</organism>
<dbReference type="Proteomes" id="UP001493487">
    <property type="component" value="Unassembled WGS sequence"/>
</dbReference>
<dbReference type="Gene3D" id="2.70.98.10">
    <property type="match status" value="1"/>
</dbReference>
<name>A0ABV1KL79_9BACL</name>
<proteinExistence type="predicted"/>
<dbReference type="InterPro" id="IPR049314">
    <property type="entry name" value="GH101_dom-5"/>
</dbReference>
<dbReference type="InterPro" id="IPR025706">
    <property type="entry name" value="Endoa_GalNAc"/>
</dbReference>
<protein>
    <submittedName>
        <fullName evidence="6">Endo-alpha-N-acetylgalactosaminidase family protein</fullName>
    </submittedName>
</protein>
<dbReference type="RefSeq" id="WP_232183074.1">
    <property type="nucleotide sequence ID" value="NZ_JAIOAP010000001.1"/>
</dbReference>
<evidence type="ECO:0000313" key="7">
    <source>
        <dbReference type="Proteomes" id="UP001493487"/>
    </source>
</evidence>
<dbReference type="EMBL" id="JASKHM010000001">
    <property type="protein sequence ID" value="MEQ4480891.1"/>
    <property type="molecule type" value="Genomic_DNA"/>
</dbReference>
<evidence type="ECO:0000313" key="6">
    <source>
        <dbReference type="EMBL" id="MEQ4480891.1"/>
    </source>
</evidence>
<reference evidence="6 7" key="1">
    <citation type="journal article" date="2023" name="Genome Announc.">
        <title>Pan-Genome Analyses of the Genus Cohnella and Proposal of the Novel Species Cohnella silvisoli sp. nov., Isolated from Forest Soil.</title>
        <authorList>
            <person name="Wang C."/>
            <person name="Mao L."/>
            <person name="Bao G."/>
            <person name="Zhu H."/>
        </authorList>
    </citation>
    <scope>NUCLEOTIDE SEQUENCE [LARGE SCALE GENOMIC DNA]</scope>
    <source>
        <strain evidence="6 7">NL03-T5-1</strain>
    </source>
</reference>
<dbReference type="InterPro" id="IPR040633">
    <property type="entry name" value="Gal_mutarotas_3"/>
</dbReference>
<feature type="domain" description="Glycosyl hydrolase 101 beta-sandwich" evidence="3">
    <location>
        <begin position="552"/>
        <end position="655"/>
    </location>
</feature>
<accession>A0ABV1KL79</accession>
<feature type="domain" description="Galactose mutarotase-like fold" evidence="4">
    <location>
        <begin position="38"/>
        <end position="257"/>
    </location>
</feature>
<evidence type="ECO:0000259" key="2">
    <source>
        <dbReference type="Pfam" id="PF12905"/>
    </source>
</evidence>
<evidence type="ECO:0000256" key="1">
    <source>
        <dbReference type="SAM" id="SignalP"/>
    </source>
</evidence>
<dbReference type="Pfam" id="PF18080">
    <property type="entry name" value="Gal_mutarotas_3"/>
    <property type="match status" value="1"/>
</dbReference>
<comment type="caution">
    <text evidence="6">The sequence shown here is derived from an EMBL/GenBank/DDBJ whole genome shotgun (WGS) entry which is preliminary data.</text>
</comment>
<dbReference type="Gene3D" id="2.60.120.260">
    <property type="entry name" value="Galactose-binding domain-like"/>
    <property type="match status" value="5"/>
</dbReference>
<keyword evidence="7" id="KW-1185">Reference proteome</keyword>
<gene>
    <name evidence="6" type="ORF">QJS35_00640</name>
</gene>
<feature type="chain" id="PRO_5045728301" evidence="1">
    <location>
        <begin position="33"/>
        <end position="1392"/>
    </location>
</feature>